<evidence type="ECO:0008006" key="7">
    <source>
        <dbReference type="Google" id="ProtNLM"/>
    </source>
</evidence>
<gene>
    <name evidence="5" type="ORF">A6A04_15280</name>
</gene>
<dbReference type="SUPFAM" id="SSF48179">
    <property type="entry name" value="6-phosphogluconate dehydrogenase C-terminal domain-like"/>
    <property type="match status" value="1"/>
</dbReference>
<dbReference type="EMBL" id="LWQT01000042">
    <property type="protein sequence ID" value="OAN52862.1"/>
    <property type="molecule type" value="Genomic_DNA"/>
</dbReference>
<dbReference type="Gene3D" id="3.40.50.720">
    <property type="entry name" value="NAD(P)-binding Rossmann-like Domain"/>
    <property type="match status" value="1"/>
</dbReference>
<dbReference type="PIRSF" id="PIRSF000105">
    <property type="entry name" value="HCDH"/>
    <property type="match status" value="1"/>
</dbReference>
<dbReference type="PANTHER" id="PTHR48075">
    <property type="entry name" value="3-HYDROXYACYL-COA DEHYDROGENASE FAMILY PROTEIN"/>
    <property type="match status" value="1"/>
</dbReference>
<feature type="site" description="Important for catalytic activity" evidence="2">
    <location>
        <position position="153"/>
    </location>
</feature>
<dbReference type="InterPro" id="IPR008927">
    <property type="entry name" value="6-PGluconate_DH-like_C_sf"/>
</dbReference>
<dbReference type="InterPro" id="IPR036291">
    <property type="entry name" value="NAD(P)-bd_dom_sf"/>
</dbReference>
<dbReference type="Proteomes" id="UP000078428">
    <property type="component" value="Unassembled WGS sequence"/>
</dbReference>
<reference evidence="5 6" key="1">
    <citation type="submission" date="2016-04" db="EMBL/GenBank/DDBJ databases">
        <title>Draft genome sequence of freshwater magnetotactic bacteria Magnetospirillum marisnigri SP-1 and Magnetospirillum moscoviense BB-1.</title>
        <authorList>
            <person name="Koziaeva V."/>
            <person name="Dziuba M.V."/>
            <person name="Ivanov T.M."/>
            <person name="Kuznetsov B."/>
            <person name="Grouzdev D.S."/>
        </authorList>
    </citation>
    <scope>NUCLEOTIDE SEQUENCE [LARGE SCALE GENOMIC DNA]</scope>
    <source>
        <strain evidence="5 6">SP-1</strain>
    </source>
</reference>
<dbReference type="InterPro" id="IPR006108">
    <property type="entry name" value="3HC_DH_C"/>
</dbReference>
<feature type="domain" description="3-hydroxyacyl-CoA dehydrogenase NAD binding" evidence="4">
    <location>
        <begin position="19"/>
        <end position="196"/>
    </location>
</feature>
<feature type="domain" description="3-hydroxyacyl-CoA dehydrogenase C-terminal" evidence="3">
    <location>
        <begin position="199"/>
        <end position="257"/>
    </location>
</feature>
<proteinExistence type="predicted"/>
<keyword evidence="6" id="KW-1185">Reference proteome</keyword>
<dbReference type="SUPFAM" id="SSF51735">
    <property type="entry name" value="NAD(P)-binding Rossmann-fold domains"/>
    <property type="match status" value="1"/>
</dbReference>
<protein>
    <recommendedName>
        <fullName evidence="7">3-hydroxyacyl-CoA dehydrogenase</fullName>
    </recommendedName>
</protein>
<evidence type="ECO:0000256" key="1">
    <source>
        <dbReference type="ARBA" id="ARBA00023002"/>
    </source>
</evidence>
<dbReference type="InterPro" id="IPR006176">
    <property type="entry name" value="3-OHacyl-CoA_DH_NAD-bd"/>
</dbReference>
<accession>A0A178MUW0</accession>
<dbReference type="GO" id="GO:0006635">
    <property type="term" value="P:fatty acid beta-oxidation"/>
    <property type="evidence" value="ECO:0007669"/>
    <property type="project" value="TreeGrafter"/>
</dbReference>
<evidence type="ECO:0000313" key="5">
    <source>
        <dbReference type="EMBL" id="OAN52862.1"/>
    </source>
</evidence>
<dbReference type="AlphaFoldDB" id="A0A178MUW0"/>
<name>A0A178MUW0_9PROT</name>
<dbReference type="Gene3D" id="1.10.1040.50">
    <property type="match status" value="1"/>
</dbReference>
<keyword evidence="1" id="KW-0560">Oxidoreductase</keyword>
<dbReference type="PROSITE" id="PS00067">
    <property type="entry name" value="3HCDH"/>
    <property type="match status" value="1"/>
</dbReference>
<evidence type="ECO:0000256" key="2">
    <source>
        <dbReference type="PIRSR" id="PIRSR000105-1"/>
    </source>
</evidence>
<evidence type="ECO:0000259" key="3">
    <source>
        <dbReference type="Pfam" id="PF00725"/>
    </source>
</evidence>
<dbReference type="STRING" id="1285242.A6A04_15280"/>
<dbReference type="GO" id="GO:0070403">
    <property type="term" value="F:NAD+ binding"/>
    <property type="evidence" value="ECO:0007669"/>
    <property type="project" value="InterPro"/>
</dbReference>
<sequence>MEHGWISVGEGVMDRDSVIGLVGAGTMGAAIAQGAAMSGFAVVLNDRDPAVVDRAMAQIKASLGRSVDRGKLSSAEAEAAFTRLTPSSDLADMAPAALVIEAIIENFDAKSGLFRTLSGILAPDALMATNTSSLKVDDLAAAVTGPGRFLGLHYFFPAAINPLLEIVRGAKTSEDTLVAAEFFARATGKQAIRCKDAFGFAVNRYFVPYLNEAVRLLDEGVDPGAIDLAVTRGFGTSVGPFKLMDISKPVIALHACRTLAVMGRFYLPAASLVTKGESGESWNAALPADIPAAEAASIVERLQGAVLTAVLEALDEGVAAPEDFDLGARIGLQWQWQPCAGARSLGRAAVERMVARHFQGRALPRSLDGLFR</sequence>
<dbReference type="Pfam" id="PF00725">
    <property type="entry name" value="3HCDH"/>
    <property type="match status" value="1"/>
</dbReference>
<dbReference type="GO" id="GO:0008691">
    <property type="term" value="F:3-hydroxybutyryl-CoA dehydrogenase activity"/>
    <property type="evidence" value="ECO:0007669"/>
    <property type="project" value="TreeGrafter"/>
</dbReference>
<dbReference type="Pfam" id="PF02737">
    <property type="entry name" value="3HCDH_N"/>
    <property type="match status" value="1"/>
</dbReference>
<organism evidence="5 6">
    <name type="scientific">Paramagnetospirillum marisnigri</name>
    <dbReference type="NCBI Taxonomy" id="1285242"/>
    <lineage>
        <taxon>Bacteria</taxon>
        <taxon>Pseudomonadati</taxon>
        <taxon>Pseudomonadota</taxon>
        <taxon>Alphaproteobacteria</taxon>
        <taxon>Rhodospirillales</taxon>
        <taxon>Magnetospirillaceae</taxon>
        <taxon>Paramagnetospirillum</taxon>
    </lineage>
</organism>
<dbReference type="InterPro" id="IPR006180">
    <property type="entry name" value="3-OHacyl-CoA_DH_CS"/>
</dbReference>
<dbReference type="InterPro" id="IPR022694">
    <property type="entry name" value="3-OHacyl-CoA_DH"/>
</dbReference>
<evidence type="ECO:0000313" key="6">
    <source>
        <dbReference type="Proteomes" id="UP000078428"/>
    </source>
</evidence>
<comment type="caution">
    <text evidence="5">The sequence shown here is derived from an EMBL/GenBank/DDBJ whole genome shotgun (WGS) entry which is preliminary data.</text>
</comment>
<dbReference type="PANTHER" id="PTHR48075:SF5">
    <property type="entry name" value="3-HYDROXYBUTYRYL-COA DEHYDROGENASE"/>
    <property type="match status" value="1"/>
</dbReference>
<evidence type="ECO:0000259" key="4">
    <source>
        <dbReference type="Pfam" id="PF02737"/>
    </source>
</evidence>
<dbReference type="FunFam" id="3.40.50.720:FF:000009">
    <property type="entry name" value="Fatty oxidation complex, alpha subunit"/>
    <property type="match status" value="1"/>
</dbReference>